<dbReference type="RefSeq" id="WP_132700682.1">
    <property type="nucleotide sequence ID" value="NZ_SLZR01000004.1"/>
</dbReference>
<evidence type="ECO:0000313" key="5">
    <source>
        <dbReference type="Proteomes" id="UP000295793"/>
    </source>
</evidence>
<dbReference type="PANTHER" id="PTHR20863:SF76">
    <property type="entry name" value="CARRIER DOMAIN-CONTAINING PROTEIN"/>
    <property type="match status" value="1"/>
</dbReference>
<dbReference type="Gene3D" id="1.10.1200.10">
    <property type="entry name" value="ACP-like"/>
    <property type="match status" value="1"/>
</dbReference>
<keyword evidence="2" id="KW-0597">Phosphoprotein</keyword>
<dbReference type="Proteomes" id="UP000295793">
    <property type="component" value="Unassembled WGS sequence"/>
</dbReference>
<dbReference type="EMBL" id="SLZR01000004">
    <property type="protein sequence ID" value="TCS41941.1"/>
    <property type="molecule type" value="Genomic_DNA"/>
</dbReference>
<dbReference type="PANTHER" id="PTHR20863">
    <property type="entry name" value="ACYL CARRIER PROTEIN"/>
    <property type="match status" value="1"/>
</dbReference>
<reference evidence="4 5" key="1">
    <citation type="submission" date="2019-03" db="EMBL/GenBank/DDBJ databases">
        <title>Genomic Encyclopedia of Archaeal and Bacterial Type Strains, Phase II (KMG-II): from individual species to whole genera.</title>
        <authorList>
            <person name="Goeker M."/>
        </authorList>
    </citation>
    <scope>NUCLEOTIDE SEQUENCE [LARGE SCALE GENOMIC DNA]</scope>
    <source>
        <strain evidence="4 5">DSM 15388</strain>
    </source>
</reference>
<dbReference type="SUPFAM" id="SSF47336">
    <property type="entry name" value="ACP-like"/>
    <property type="match status" value="1"/>
</dbReference>
<dbReference type="GO" id="GO:0000035">
    <property type="term" value="F:acyl binding"/>
    <property type="evidence" value="ECO:0007669"/>
    <property type="project" value="TreeGrafter"/>
</dbReference>
<evidence type="ECO:0000256" key="2">
    <source>
        <dbReference type="ARBA" id="ARBA00022553"/>
    </source>
</evidence>
<name>A0A4R3I7Z6_9GAMM</name>
<organism evidence="4 5">
    <name type="scientific">Reinekea marinisedimentorum</name>
    <dbReference type="NCBI Taxonomy" id="230495"/>
    <lineage>
        <taxon>Bacteria</taxon>
        <taxon>Pseudomonadati</taxon>
        <taxon>Pseudomonadota</taxon>
        <taxon>Gammaproteobacteria</taxon>
        <taxon>Oceanospirillales</taxon>
        <taxon>Saccharospirillaceae</taxon>
        <taxon>Reinekea</taxon>
    </lineage>
</organism>
<keyword evidence="5" id="KW-1185">Reference proteome</keyword>
<comment type="caution">
    <text evidence="4">The sequence shown here is derived from an EMBL/GenBank/DDBJ whole genome shotgun (WGS) entry which is preliminary data.</text>
</comment>
<dbReference type="GO" id="GO:0000036">
    <property type="term" value="F:acyl carrier activity"/>
    <property type="evidence" value="ECO:0007669"/>
    <property type="project" value="TreeGrafter"/>
</dbReference>
<dbReference type="OrthoDB" id="9810922at2"/>
<dbReference type="Pfam" id="PF00550">
    <property type="entry name" value="PP-binding"/>
    <property type="match status" value="1"/>
</dbReference>
<keyword evidence="1" id="KW-0596">Phosphopantetheine</keyword>
<dbReference type="InterPro" id="IPR009081">
    <property type="entry name" value="PP-bd_ACP"/>
</dbReference>
<evidence type="ECO:0000259" key="3">
    <source>
        <dbReference type="PROSITE" id="PS50075"/>
    </source>
</evidence>
<proteinExistence type="predicted"/>
<dbReference type="AlphaFoldDB" id="A0A4R3I7Z6"/>
<dbReference type="InterPro" id="IPR003231">
    <property type="entry name" value="ACP"/>
</dbReference>
<evidence type="ECO:0000256" key="1">
    <source>
        <dbReference type="ARBA" id="ARBA00022450"/>
    </source>
</evidence>
<feature type="domain" description="Carrier" evidence="3">
    <location>
        <begin position="1"/>
        <end position="85"/>
    </location>
</feature>
<accession>A0A4R3I7Z6</accession>
<gene>
    <name evidence="4" type="ORF">BCF53_10445</name>
</gene>
<dbReference type="InterPro" id="IPR036736">
    <property type="entry name" value="ACP-like_sf"/>
</dbReference>
<sequence>MNAHKKLLAIFNSTFEIVHQSKEGDVLLNTVTLDDNLAQKFDLDSLDMIEVFLRIQDEFGVEIDEDDYEKLMSLNDILAYIDACGK</sequence>
<evidence type="ECO:0000313" key="4">
    <source>
        <dbReference type="EMBL" id="TCS41941.1"/>
    </source>
</evidence>
<dbReference type="PROSITE" id="PS50075">
    <property type="entry name" value="CARRIER"/>
    <property type="match status" value="1"/>
</dbReference>
<protein>
    <submittedName>
        <fullName evidence="4">Acyl carrier protein</fullName>
    </submittedName>
</protein>